<evidence type="ECO:0000256" key="6">
    <source>
        <dbReference type="ARBA" id="ARBA00022676"/>
    </source>
</evidence>
<organism evidence="23 24">
    <name type="scientific">Gryllus longicercus</name>
    <dbReference type="NCBI Taxonomy" id="2509291"/>
    <lineage>
        <taxon>Eukaryota</taxon>
        <taxon>Metazoa</taxon>
        <taxon>Ecdysozoa</taxon>
        <taxon>Arthropoda</taxon>
        <taxon>Hexapoda</taxon>
        <taxon>Insecta</taxon>
        <taxon>Pterygota</taxon>
        <taxon>Neoptera</taxon>
        <taxon>Polyneoptera</taxon>
        <taxon>Orthoptera</taxon>
        <taxon>Ensifera</taxon>
        <taxon>Gryllidea</taxon>
        <taxon>Grylloidea</taxon>
        <taxon>Gryllidae</taxon>
        <taxon>Gryllinae</taxon>
        <taxon>Gryllus</taxon>
    </lineage>
</organism>
<dbReference type="GO" id="GO:0000139">
    <property type="term" value="C:Golgi membrane"/>
    <property type="evidence" value="ECO:0007669"/>
    <property type="project" value="UniProtKB-SubCell"/>
</dbReference>
<evidence type="ECO:0000256" key="18">
    <source>
        <dbReference type="ARBA" id="ARBA00032181"/>
    </source>
</evidence>
<evidence type="ECO:0000256" key="13">
    <source>
        <dbReference type="ARBA" id="ARBA00023136"/>
    </source>
</evidence>
<dbReference type="PANTHER" id="PTHR46420">
    <property type="entry name" value="BETA-1,4-GLUCURONYLTRANSFERASE 1"/>
    <property type="match status" value="1"/>
</dbReference>
<evidence type="ECO:0000313" key="24">
    <source>
        <dbReference type="Proteomes" id="UP001378592"/>
    </source>
</evidence>
<keyword evidence="24" id="KW-1185">Reference proteome</keyword>
<dbReference type="GO" id="GO:0035269">
    <property type="term" value="P:protein O-linked glycosylation via mannose"/>
    <property type="evidence" value="ECO:0007669"/>
    <property type="project" value="TreeGrafter"/>
</dbReference>
<feature type="region of interest" description="Disordered" evidence="21">
    <location>
        <begin position="169"/>
        <end position="197"/>
    </location>
</feature>
<comment type="similarity">
    <text evidence="4">Belongs to the glycosyltransferase 49 family.</text>
</comment>
<comment type="pathway">
    <text evidence="3">Protein modification; protein glycosylation.</text>
</comment>
<evidence type="ECO:0000256" key="11">
    <source>
        <dbReference type="ARBA" id="ARBA00022989"/>
    </source>
</evidence>
<keyword evidence="6" id="KW-0328">Glycosyltransferase</keyword>
<evidence type="ECO:0000256" key="21">
    <source>
        <dbReference type="SAM" id="MobiDB-lite"/>
    </source>
</evidence>
<evidence type="ECO:0000256" key="15">
    <source>
        <dbReference type="ARBA" id="ARBA00023211"/>
    </source>
</evidence>
<evidence type="ECO:0000256" key="16">
    <source>
        <dbReference type="ARBA" id="ARBA00030723"/>
    </source>
</evidence>
<keyword evidence="8 22" id="KW-0812">Transmembrane</keyword>
<dbReference type="EMBL" id="JAZDUA010000235">
    <property type="protein sequence ID" value="KAK7863284.1"/>
    <property type="molecule type" value="Genomic_DNA"/>
</dbReference>
<evidence type="ECO:0000256" key="20">
    <source>
        <dbReference type="ARBA" id="ARBA00047852"/>
    </source>
</evidence>
<reference evidence="23 24" key="1">
    <citation type="submission" date="2024-03" db="EMBL/GenBank/DDBJ databases">
        <title>The genome assembly and annotation of the cricket Gryllus longicercus Weissman &amp; Gray.</title>
        <authorList>
            <person name="Szrajer S."/>
            <person name="Gray D."/>
            <person name="Ylla G."/>
        </authorList>
    </citation>
    <scope>NUCLEOTIDE SEQUENCE [LARGE SCALE GENOMIC DNA]</scope>
    <source>
        <strain evidence="23">DAG 2021-001</strain>
        <tissue evidence="23">Whole body minus gut</tissue>
    </source>
</reference>
<evidence type="ECO:0000313" key="23">
    <source>
        <dbReference type="EMBL" id="KAK7863284.1"/>
    </source>
</evidence>
<keyword evidence="13 22" id="KW-0472">Membrane</keyword>
<keyword evidence="9" id="KW-0479">Metal-binding</keyword>
<comment type="catalytic activity">
    <reaction evidence="20">
        <text>3-O-[beta-D-Xyl-(1-&gt;4)-Rib-ol-P-Rib-ol-P-3-beta-D-GalNAc-(1-&gt;3)-beta-D-GlcNAc-(1-&gt;4)-(O-6-P-alpha-D-Man)]-Thr-[protein] + UDP-alpha-D-glucuronate = 3-O-[beta-D-GlcA-(1-&gt;3)-beta-D-Xyl-(1-&gt;4)-Rib-ol-P-Rib-ol-P-3-beta-D-GalNAc-(1-&gt;3)-beta-D-GlcNAc-(1-&gt;4)-(O-6-P-alpha-D-Man)]-Thr-[protein] + UDP + H(+)</text>
        <dbReference type="Rhea" id="RHEA:46860"/>
        <dbReference type="Rhea" id="RHEA-COMP:15023"/>
        <dbReference type="Rhea" id="RHEA-COMP:17482"/>
        <dbReference type="ChEBI" id="CHEBI:15378"/>
        <dbReference type="ChEBI" id="CHEBI:58052"/>
        <dbReference type="ChEBI" id="CHEBI:58223"/>
        <dbReference type="ChEBI" id="CHEBI:142405"/>
        <dbReference type="ChEBI" id="CHEBI:177336"/>
    </reaction>
</comment>
<proteinExistence type="inferred from homology"/>
<evidence type="ECO:0000256" key="1">
    <source>
        <dbReference type="ARBA" id="ARBA00001936"/>
    </source>
</evidence>
<evidence type="ECO:0000256" key="22">
    <source>
        <dbReference type="SAM" id="Phobius"/>
    </source>
</evidence>
<keyword evidence="11 22" id="KW-1133">Transmembrane helix</keyword>
<gene>
    <name evidence="23" type="ORF">R5R35_005328</name>
</gene>
<dbReference type="AlphaFoldDB" id="A0AAN9VEB5"/>
<comment type="cofactor">
    <cofactor evidence="1">
        <name>Mn(2+)</name>
        <dbReference type="ChEBI" id="CHEBI:29035"/>
    </cofactor>
</comment>
<dbReference type="PANTHER" id="PTHR46420:SF1">
    <property type="entry name" value="BETA-1,4-GLUCURONYLTRANSFERASE 1"/>
    <property type="match status" value="1"/>
</dbReference>
<sequence length="418" mass="47789">MQHFLWGKVVLVLVAVVAILQVVHLVLLSRLESRHHRHDEQTDPVSSSGNEVDAAFAILARNLHQGRVLDASGEYQVVPNLALGTRMPAVRSLGALPDVTLVTQCSYNHLYSIVPLVQRWQGPISVAVFAEEHDLSEALWAIVGLRLCHTEVRQNVSFQLVSPLLAGGHPPLTAPPDSTSPCHLKRTQRPDQHNYAGSHSFPNNLLRNVARRGVATEFVLVVDVDMLPSANLRQDFYNFAVKSRLFSESRREDKTVYVVPAFEVRENVPAPRIKAELLQLADKGDLRPFYIELCWKCQVHTDYEAWQKEPPSSGLSPLFEVLWKDPWEPFYIARNSVPFYDERFKQYGFNRISQVCELHVAGYKFSVLNNGFLVHRGLKTTSSFHLNKDLDQERNRLLFRQFKVELREKYPESSRRCY</sequence>
<keyword evidence="10" id="KW-0735">Signal-anchor</keyword>
<evidence type="ECO:0000256" key="17">
    <source>
        <dbReference type="ARBA" id="ARBA00032175"/>
    </source>
</evidence>
<dbReference type="Pfam" id="PF13896">
    <property type="entry name" value="Glyco_transf_49"/>
    <property type="match status" value="1"/>
</dbReference>
<evidence type="ECO:0000256" key="4">
    <source>
        <dbReference type="ARBA" id="ARBA00008539"/>
    </source>
</evidence>
<evidence type="ECO:0000256" key="7">
    <source>
        <dbReference type="ARBA" id="ARBA00022679"/>
    </source>
</evidence>
<accession>A0AAN9VEB5</accession>
<dbReference type="InterPro" id="IPR043189">
    <property type="entry name" value="B4GAT1"/>
</dbReference>
<dbReference type="GO" id="GO:0015020">
    <property type="term" value="F:glucuronosyltransferase activity"/>
    <property type="evidence" value="ECO:0007669"/>
    <property type="project" value="InterPro"/>
</dbReference>
<dbReference type="Proteomes" id="UP001378592">
    <property type="component" value="Unassembled WGS sequence"/>
</dbReference>
<name>A0AAN9VEB5_9ORTH</name>
<comment type="caution">
    <text evidence="23">The sequence shown here is derived from an EMBL/GenBank/DDBJ whole genome shotgun (WGS) entry which is preliminary data.</text>
</comment>
<evidence type="ECO:0000256" key="12">
    <source>
        <dbReference type="ARBA" id="ARBA00023034"/>
    </source>
</evidence>
<evidence type="ECO:0000256" key="8">
    <source>
        <dbReference type="ARBA" id="ARBA00022692"/>
    </source>
</evidence>
<evidence type="ECO:0000256" key="3">
    <source>
        <dbReference type="ARBA" id="ARBA00004922"/>
    </source>
</evidence>
<keyword evidence="7" id="KW-0808">Transferase</keyword>
<evidence type="ECO:0000256" key="14">
    <source>
        <dbReference type="ARBA" id="ARBA00023180"/>
    </source>
</evidence>
<keyword evidence="12" id="KW-0333">Golgi apparatus</keyword>
<evidence type="ECO:0000256" key="9">
    <source>
        <dbReference type="ARBA" id="ARBA00022723"/>
    </source>
</evidence>
<evidence type="ECO:0000256" key="5">
    <source>
        <dbReference type="ARBA" id="ARBA00017962"/>
    </source>
</evidence>
<evidence type="ECO:0000256" key="10">
    <source>
        <dbReference type="ARBA" id="ARBA00022968"/>
    </source>
</evidence>
<comment type="subcellular location">
    <subcellularLocation>
        <location evidence="2">Golgi apparatus membrane</location>
        <topology evidence="2">Single-pass type II membrane protein</topology>
    </subcellularLocation>
</comment>
<keyword evidence="15" id="KW-0464">Manganese</keyword>
<dbReference type="GO" id="GO:0046872">
    <property type="term" value="F:metal ion binding"/>
    <property type="evidence" value="ECO:0007669"/>
    <property type="project" value="UniProtKB-KW"/>
</dbReference>
<keyword evidence="14" id="KW-0325">Glycoprotein</keyword>
<protein>
    <recommendedName>
        <fullName evidence="5">Beta-1,4-glucuronyltransferase 1</fullName>
    </recommendedName>
    <alternativeName>
        <fullName evidence="16">I-beta-1,3-N-acetylglucosaminyltransferase</fullName>
    </alternativeName>
    <alternativeName>
        <fullName evidence="19">N-acetyllactosaminide beta-1,3-N-acetylglucosaminyltransferase</fullName>
    </alternativeName>
    <alternativeName>
        <fullName evidence="17">Poly-N-acetyllactosamine extension enzyme</fullName>
    </alternativeName>
    <alternativeName>
        <fullName evidence="18">UDP-GlcNAc:betaGal beta-1,3-N-acetylglucosaminyltransferase 1</fullName>
    </alternativeName>
</protein>
<feature type="transmembrane region" description="Helical" evidence="22">
    <location>
        <begin position="6"/>
        <end position="28"/>
    </location>
</feature>
<evidence type="ECO:0000256" key="2">
    <source>
        <dbReference type="ARBA" id="ARBA00004323"/>
    </source>
</evidence>
<evidence type="ECO:0000256" key="19">
    <source>
        <dbReference type="ARBA" id="ARBA00033291"/>
    </source>
</evidence>